<dbReference type="EMBL" id="GGYP01000383">
    <property type="protein sequence ID" value="MDE45154.1"/>
    <property type="molecule type" value="Transcribed_RNA"/>
</dbReference>
<evidence type="ECO:0000256" key="10">
    <source>
        <dbReference type="ARBA" id="ARBA00037624"/>
    </source>
</evidence>
<dbReference type="Pfam" id="PF10408">
    <property type="entry name" value="Ufd2P_core"/>
    <property type="match status" value="1"/>
</dbReference>
<protein>
    <recommendedName>
        <fullName evidence="11">Ubiquitin conjugation factor E4 A</fullName>
        <ecNumber evidence="5">2.3.2.27</ecNumber>
    </recommendedName>
</protein>
<evidence type="ECO:0000256" key="8">
    <source>
        <dbReference type="ARBA" id="ARBA00022786"/>
    </source>
</evidence>
<dbReference type="GO" id="GO:0006511">
    <property type="term" value="P:ubiquitin-dependent protein catabolic process"/>
    <property type="evidence" value="ECO:0007669"/>
    <property type="project" value="InterPro"/>
</dbReference>
<keyword evidence="7" id="KW-0808">Transferase</keyword>
<feature type="domain" description="U-box" evidence="12">
    <location>
        <begin position="950"/>
        <end position="1024"/>
    </location>
</feature>
<dbReference type="InterPro" id="IPR019474">
    <property type="entry name" value="Ub_conjug_fac_E4_core"/>
</dbReference>
<evidence type="ECO:0000256" key="9">
    <source>
        <dbReference type="ARBA" id="ARBA00022990"/>
    </source>
</evidence>
<evidence type="ECO:0000256" key="2">
    <source>
        <dbReference type="ARBA" id="ARBA00004496"/>
    </source>
</evidence>
<dbReference type="EC" id="2.3.2.27" evidence="5"/>
<dbReference type="SUPFAM" id="SSF57850">
    <property type="entry name" value="RING/U-box"/>
    <property type="match status" value="1"/>
</dbReference>
<dbReference type="GO" id="GO:0005634">
    <property type="term" value="C:nucleus"/>
    <property type="evidence" value="ECO:0007669"/>
    <property type="project" value="TreeGrafter"/>
</dbReference>
<proteinExistence type="inferred from homology"/>
<dbReference type="InterPro" id="IPR003613">
    <property type="entry name" value="Ubox_domain"/>
</dbReference>
<sequence length="1028" mass="118549">MDDTTHSLIDIFRFVITKQEASGSADPSTDKNQLTRVQCLDLSSLLLDKKIIDETDGKPWDKLQQILFERLVLDDYNSQRLVSIDIKTKSSVNIDAPFSANDSQILRYLYGCFFRLQFQNNINQEFKKSLTDTILNQVTLYLMEPDVFPDRDKRYKNNQQAPLLLNLVNHYYTGPDPHGDVIQKFINSLGDLNSDNDAGLEAIVGPTYNRFLQKFVSMAIEEPTLQEWLLLVRVFLQHPNIAQKFLEKNVLKRDNTISYQSTLLGFMLTVSHLPRPTNLETTFFKNIGNDGHKFAENQLGIKLRMVAQELQKTFKILLKQPQTRNLFLSWIGRCLHTFRDRKKLWSNQILMSTTPISVNDGFLLNFLNVMLLLSEPFAGPYNFDFINQSSHTIDKKMLKIDPRYCKWSKMDHESSPVHILGLADETFLIKANEDDHETGGEVVQPNFISECFFGTHQAFTYGFRSVYERFFKLYQTITDLQQTYLSAQNQVRPPASISGPDPLEMIKKQADAAMTQFYNLKAALMVPSLITMQLHFCIATAAYLNHLVACESFEEAINAKEFKTITPDMLRTDKLNRVCLRYMPEMLIENILDFFIFLKNFNGSALAQATNMLEPLMTLIITFMGKSSLMQNPHLRARFAEILECLMPHSSSDPYRGTGFLGCPELFETHPLVEQIAPALVNVFVSIEMTGEGVQFEQKFSYRRPMYLVLEYLWERPFHRQMLTQLAEEAEKNIDSARPPLFLRFVNLLMNDAIFLLDEALGYMNQLRESEHRKKSPEWQSLNPQQRAQAESQYAHIGRLARFHNVLSMSTIGTLSWLTTEIKTIFCHPTLVDRIANMLNYFLEHLVGPKKKKFNVSDKNEYEFRPKEILEKICQIYINLGMSDTNNKCREFCSAVSSDGRSYSENLLPQATDILFRTGKCSLGTEFEKLSQLVRDVAQQNQLDEIATEDIPDTFLDPIMSTLMSDPVLLPSSKIIVDRSTIARHLLSDQTDPFNRSPLSMEDVIPEVDLKKQIDTFLMERRRARREK</sequence>
<dbReference type="Gene3D" id="3.30.40.10">
    <property type="entry name" value="Zinc/RING finger domain, C3HC4 (zinc finger)"/>
    <property type="match status" value="1"/>
</dbReference>
<evidence type="ECO:0000256" key="1">
    <source>
        <dbReference type="ARBA" id="ARBA00000900"/>
    </source>
</evidence>
<name>A0A6G1S3T2_9ACAR</name>
<dbReference type="AlphaFoldDB" id="A0A6G1S3T2"/>
<reference evidence="13" key="1">
    <citation type="submission" date="2018-10" db="EMBL/GenBank/DDBJ databases">
        <title>Transcriptome assembly of Aceria tosichella (Wheat curl mite) Type 2.</title>
        <authorList>
            <person name="Scully E.D."/>
            <person name="Geib S.M."/>
            <person name="Palmer N.A."/>
            <person name="Gupta A.K."/>
            <person name="Sarath G."/>
            <person name="Tatineni S."/>
        </authorList>
    </citation>
    <scope>NUCLEOTIDE SEQUENCE</scope>
    <source>
        <strain evidence="13">LincolnNE</strain>
    </source>
</reference>
<evidence type="ECO:0000256" key="4">
    <source>
        <dbReference type="ARBA" id="ARBA00007434"/>
    </source>
</evidence>
<comment type="subcellular location">
    <subcellularLocation>
        <location evidence="2">Cytoplasm</location>
    </subcellularLocation>
</comment>
<organism evidence="13">
    <name type="scientific">Aceria tosichella</name>
    <name type="common">wheat curl mite</name>
    <dbReference type="NCBI Taxonomy" id="561515"/>
    <lineage>
        <taxon>Eukaryota</taxon>
        <taxon>Metazoa</taxon>
        <taxon>Ecdysozoa</taxon>
        <taxon>Arthropoda</taxon>
        <taxon>Chelicerata</taxon>
        <taxon>Arachnida</taxon>
        <taxon>Acari</taxon>
        <taxon>Acariformes</taxon>
        <taxon>Trombidiformes</taxon>
        <taxon>Prostigmata</taxon>
        <taxon>Eupodina</taxon>
        <taxon>Eriophyoidea</taxon>
        <taxon>Eriophyidae</taxon>
        <taxon>Eriophyinae</taxon>
        <taxon>Aceriini</taxon>
        <taxon>Aceria</taxon>
    </lineage>
</organism>
<comment type="function">
    <text evidence="10">Ubiquitin-protein ligase that probably functions as an E3 ligase in conjunction with specific E1 and E2 ligases. May also function as an E4 ligase mediating the assembly of polyubiquitin chains on substrates ubiquitinated by another E3 ubiquitin ligase. Mediates 'Lys-48'-linked polyubiquitination of substrates.</text>
</comment>
<dbReference type="SMART" id="SM00504">
    <property type="entry name" value="Ubox"/>
    <property type="match status" value="1"/>
</dbReference>
<dbReference type="GO" id="GO:0000209">
    <property type="term" value="P:protein polyubiquitination"/>
    <property type="evidence" value="ECO:0007669"/>
    <property type="project" value="TreeGrafter"/>
</dbReference>
<dbReference type="GO" id="GO:0000151">
    <property type="term" value="C:ubiquitin ligase complex"/>
    <property type="evidence" value="ECO:0007669"/>
    <property type="project" value="InterPro"/>
</dbReference>
<keyword evidence="6" id="KW-0963">Cytoplasm</keyword>
<evidence type="ECO:0000256" key="11">
    <source>
        <dbReference type="ARBA" id="ARBA00040077"/>
    </source>
</evidence>
<dbReference type="CDD" id="cd16657">
    <property type="entry name" value="RING-Ubox_UBE4A"/>
    <property type="match status" value="1"/>
</dbReference>
<evidence type="ECO:0000259" key="12">
    <source>
        <dbReference type="PROSITE" id="PS51698"/>
    </source>
</evidence>
<dbReference type="FunFam" id="3.30.40.10:FF:000055">
    <property type="entry name" value="Ubiquitin conjugation factor e4 a"/>
    <property type="match status" value="1"/>
</dbReference>
<evidence type="ECO:0000256" key="5">
    <source>
        <dbReference type="ARBA" id="ARBA00012483"/>
    </source>
</evidence>
<dbReference type="GO" id="GO:0036503">
    <property type="term" value="P:ERAD pathway"/>
    <property type="evidence" value="ECO:0007669"/>
    <property type="project" value="InterPro"/>
</dbReference>
<evidence type="ECO:0000256" key="6">
    <source>
        <dbReference type="ARBA" id="ARBA00022490"/>
    </source>
</evidence>
<gene>
    <name evidence="13" type="primary">UBE4A</name>
    <name evidence="13" type="ORF">g.16594</name>
</gene>
<dbReference type="GO" id="GO:0034450">
    <property type="term" value="F:ubiquitin-ubiquitin ligase activity"/>
    <property type="evidence" value="ECO:0007669"/>
    <property type="project" value="InterPro"/>
</dbReference>
<dbReference type="InterPro" id="IPR045132">
    <property type="entry name" value="UBE4"/>
</dbReference>
<accession>A0A6G1S3T2</accession>
<dbReference type="GO" id="GO:0005737">
    <property type="term" value="C:cytoplasm"/>
    <property type="evidence" value="ECO:0007669"/>
    <property type="project" value="UniProtKB-SubCell"/>
</dbReference>
<dbReference type="PANTHER" id="PTHR13931:SF16">
    <property type="entry name" value="UBIQUITIN CONJUGATION FACTOR E4 A"/>
    <property type="match status" value="1"/>
</dbReference>
<dbReference type="UniPathway" id="UPA00143"/>
<keyword evidence="9" id="KW-0007">Acetylation</keyword>
<comment type="catalytic activity">
    <reaction evidence="1">
        <text>S-ubiquitinyl-[E2 ubiquitin-conjugating enzyme]-L-cysteine + [acceptor protein]-L-lysine = [E2 ubiquitin-conjugating enzyme]-L-cysteine + N(6)-ubiquitinyl-[acceptor protein]-L-lysine.</text>
        <dbReference type="EC" id="2.3.2.27"/>
    </reaction>
</comment>
<evidence type="ECO:0000313" key="13">
    <source>
        <dbReference type="EMBL" id="MDE45154.1"/>
    </source>
</evidence>
<dbReference type="PROSITE" id="PS51698">
    <property type="entry name" value="U_BOX"/>
    <property type="match status" value="1"/>
</dbReference>
<evidence type="ECO:0000256" key="3">
    <source>
        <dbReference type="ARBA" id="ARBA00004906"/>
    </source>
</evidence>
<evidence type="ECO:0000256" key="7">
    <source>
        <dbReference type="ARBA" id="ARBA00022679"/>
    </source>
</evidence>
<comment type="pathway">
    <text evidence="3">Protein modification; protein ubiquitination.</text>
</comment>
<dbReference type="PANTHER" id="PTHR13931">
    <property type="entry name" value="UBIQUITINATION FACTOR E4"/>
    <property type="match status" value="1"/>
</dbReference>
<comment type="similarity">
    <text evidence="4">Belongs to the ubiquitin conjugation factor E4 family.</text>
</comment>
<dbReference type="InterPro" id="IPR013083">
    <property type="entry name" value="Znf_RING/FYVE/PHD"/>
</dbReference>
<dbReference type="Pfam" id="PF04564">
    <property type="entry name" value="U-box"/>
    <property type="match status" value="1"/>
</dbReference>
<keyword evidence="8" id="KW-0833">Ubl conjugation pathway</keyword>